<dbReference type="GO" id="GO:0015344">
    <property type="term" value="F:siderophore uptake transmembrane transporter activity"/>
    <property type="evidence" value="ECO:0007669"/>
    <property type="project" value="TreeGrafter"/>
</dbReference>
<dbReference type="SUPFAM" id="SSF49464">
    <property type="entry name" value="Carboxypeptidase regulatory domain-like"/>
    <property type="match status" value="1"/>
</dbReference>
<dbReference type="SMART" id="SM00965">
    <property type="entry name" value="STN"/>
    <property type="match status" value="1"/>
</dbReference>
<dbReference type="InterPro" id="IPR008969">
    <property type="entry name" value="CarboxyPept-like_regulatory"/>
</dbReference>
<keyword evidence="6 8" id="KW-0472">Membrane</keyword>
<dbReference type="EMBL" id="FOPP01000012">
    <property type="protein sequence ID" value="SFH43249.1"/>
    <property type="molecule type" value="Genomic_DNA"/>
</dbReference>
<dbReference type="InterPro" id="IPR012910">
    <property type="entry name" value="Plug_dom"/>
</dbReference>
<keyword evidence="5" id="KW-0732">Signal</keyword>
<dbReference type="PANTHER" id="PTHR30069">
    <property type="entry name" value="TONB-DEPENDENT OUTER MEMBRANE RECEPTOR"/>
    <property type="match status" value="1"/>
</dbReference>
<accession>A0A1I3A0J6</accession>
<evidence type="ECO:0000256" key="4">
    <source>
        <dbReference type="ARBA" id="ARBA00022692"/>
    </source>
</evidence>
<evidence type="ECO:0000313" key="10">
    <source>
        <dbReference type="EMBL" id="SFH43249.1"/>
    </source>
</evidence>
<proteinExistence type="inferred from homology"/>
<sequence length="1110" mass="123437">MKNNYKEVTSKKITKGVFRKIGLSLLFFAFSINVMAQSMQKVNLNVKNVELSDALDALQKQVKQHIVYNNEYVNSLPKISLNVKDQPLDKVLEQLFANSTLSFVLRGNTIVVAPKQEKGSTSKTRLIVGDVTDERNEPLQRAAVKELNTNNGTLTNEKGHFELNVAEDAVLEVTYLGMESQRIAVAGKTSLKIEMKASNTEIKEIIVTGIPFNRKADSFTGAVTKISAKELQSAGSLNIFQSLKNIEPSLNIIDDFVNGSDPNKLPDMQIRGSSSFPDLKGEYATKPNQPLFIVDGFEMTIDKVADLPLVRIESVTILKDASAKALYGSRAANGVIVIELIKAKPGELRISYNGTFGIESPDLSSYDLANAAEKLDLEKQLGAYTRPQPIVGLTYDSLYYANLKEVQNGVNTDWLAQPIQLGTSNRHAISLDAGDNNLRAGLSFFTNNTQGVMKGSERKNFGGAFSLTYRLKNVLFRNQFQLNKVNAVNSPYGSFGDYAKLNSYWRPYNEDGSIRKLLGIGPIFSESVYNPMYNATINTKNTSTYTNFTNNTHIEWKANDNIRVIARVGLSSTENGSELFYPGSHTKFLGFTGDNLFLKGTYDKGNGHATMLSGDLNMNYSKEWGRHALYTNIGANMREDKTDSYLYSAIGFPNDRMDNIIFAKQFAVNGKPNGSEALTRELGTLAAVNYSFDGRYFADLSLRYSTSSQFGANNRWGAFWSAGAGWNIHKEQFLSDNKVINLLKLRGSVGNTGSQNFNAYQAMLLYNYFVDNSYQGMLGTFLNGLANNDLKWQQRMDYNIGLDVELLKRLSFRVDVYKGTTNNLLTDITTPPSLGFATYKANLGQIVNKGIEFRVNYKMLMNSEHRQSLNLFATGAANTNKIVKISNSLQSLTNAQDQLSRTSNKPLVRFEEGQSLDAIWAVRSNGIDPATGKEIFVKRDGSVTDTWDATDKVVVGVNQPKLLGTIGANFDYKGFSVGIIGRYRIGGQIYNQTLVDKVENALLNYNVDKRAYYDSWKKPGDNVLFKNIGTSNAITLATSRFVQNLSELNISSVNVGYDFYRFAFIKKAGLQSLNVMLNLNDVYQFSTVRVERGTSYPFARYSTLTLNANF</sequence>
<evidence type="ECO:0000256" key="8">
    <source>
        <dbReference type="PROSITE-ProRule" id="PRU01360"/>
    </source>
</evidence>
<name>A0A1I3A0J6_9SPHI</name>
<keyword evidence="7 8" id="KW-0998">Cell outer membrane</keyword>
<dbReference type="NCBIfam" id="TIGR04056">
    <property type="entry name" value="OMP_RagA_SusC"/>
    <property type="match status" value="1"/>
</dbReference>
<evidence type="ECO:0000256" key="7">
    <source>
        <dbReference type="ARBA" id="ARBA00023237"/>
    </source>
</evidence>
<evidence type="ECO:0000259" key="9">
    <source>
        <dbReference type="SMART" id="SM00965"/>
    </source>
</evidence>
<evidence type="ECO:0000256" key="2">
    <source>
        <dbReference type="ARBA" id="ARBA00022448"/>
    </source>
</evidence>
<dbReference type="GO" id="GO:0009279">
    <property type="term" value="C:cell outer membrane"/>
    <property type="evidence" value="ECO:0007669"/>
    <property type="project" value="UniProtKB-SubCell"/>
</dbReference>
<dbReference type="PROSITE" id="PS52016">
    <property type="entry name" value="TONB_DEPENDENT_REC_3"/>
    <property type="match status" value="1"/>
</dbReference>
<evidence type="ECO:0000313" key="11">
    <source>
        <dbReference type="Proteomes" id="UP000199666"/>
    </source>
</evidence>
<evidence type="ECO:0000256" key="5">
    <source>
        <dbReference type="ARBA" id="ARBA00022729"/>
    </source>
</evidence>
<gene>
    <name evidence="10" type="ORF">SAMN04489864_11251</name>
</gene>
<keyword evidence="11" id="KW-1185">Reference proteome</keyword>
<keyword evidence="3 8" id="KW-1134">Transmembrane beta strand</keyword>
<protein>
    <submittedName>
        <fullName evidence="10">TonB-linked outer membrane protein, SusC/RagA family</fullName>
    </submittedName>
</protein>
<dbReference type="STRING" id="414048.SAMN04489864_11251"/>
<dbReference type="OrthoDB" id="1094723at2"/>
<evidence type="ECO:0000256" key="6">
    <source>
        <dbReference type="ARBA" id="ARBA00023136"/>
    </source>
</evidence>
<reference evidence="10 11" key="1">
    <citation type="submission" date="2016-10" db="EMBL/GenBank/DDBJ databases">
        <authorList>
            <person name="de Groot N.N."/>
        </authorList>
    </citation>
    <scope>NUCLEOTIDE SEQUENCE [LARGE SCALE GENOMIC DNA]</scope>
    <source>
        <strain evidence="10 11">DSM 18684</strain>
    </source>
</reference>
<dbReference type="InterPro" id="IPR037066">
    <property type="entry name" value="Plug_dom_sf"/>
</dbReference>
<dbReference type="Gene3D" id="2.170.130.10">
    <property type="entry name" value="TonB-dependent receptor, plug domain"/>
    <property type="match status" value="1"/>
</dbReference>
<dbReference type="Pfam" id="PF07715">
    <property type="entry name" value="Plug"/>
    <property type="match status" value="1"/>
</dbReference>
<dbReference type="Pfam" id="PF07660">
    <property type="entry name" value="STN"/>
    <property type="match status" value="1"/>
</dbReference>
<dbReference type="RefSeq" id="WP_090997229.1">
    <property type="nucleotide sequence ID" value="NZ_FOPP01000012.1"/>
</dbReference>
<feature type="domain" description="Secretin/TonB short N-terminal" evidence="9">
    <location>
        <begin position="64"/>
        <end position="115"/>
    </location>
</feature>
<dbReference type="Gene3D" id="2.40.170.20">
    <property type="entry name" value="TonB-dependent receptor, beta-barrel domain"/>
    <property type="match status" value="1"/>
</dbReference>
<evidence type="ECO:0000256" key="1">
    <source>
        <dbReference type="ARBA" id="ARBA00004571"/>
    </source>
</evidence>
<keyword evidence="4 8" id="KW-0812">Transmembrane</keyword>
<dbReference type="InterPro" id="IPR023997">
    <property type="entry name" value="TonB-dep_OMP_SusC/RagA_CS"/>
</dbReference>
<keyword evidence="2 8" id="KW-0813">Transport</keyword>
<comment type="subcellular location">
    <subcellularLocation>
        <location evidence="1 8">Cell outer membrane</location>
        <topology evidence="1 8">Multi-pass membrane protein</topology>
    </subcellularLocation>
</comment>
<dbReference type="InterPro" id="IPR039426">
    <property type="entry name" value="TonB-dep_rcpt-like"/>
</dbReference>
<dbReference type="AlphaFoldDB" id="A0A1I3A0J6"/>
<organism evidence="10 11">
    <name type="scientific">Pedobacter insulae</name>
    <dbReference type="NCBI Taxonomy" id="414048"/>
    <lineage>
        <taxon>Bacteria</taxon>
        <taxon>Pseudomonadati</taxon>
        <taxon>Bacteroidota</taxon>
        <taxon>Sphingobacteriia</taxon>
        <taxon>Sphingobacteriales</taxon>
        <taxon>Sphingobacteriaceae</taxon>
        <taxon>Pedobacter</taxon>
    </lineage>
</organism>
<dbReference type="NCBIfam" id="TIGR04057">
    <property type="entry name" value="SusC_RagA_signa"/>
    <property type="match status" value="1"/>
</dbReference>
<dbReference type="GO" id="GO:0044718">
    <property type="term" value="P:siderophore transmembrane transport"/>
    <property type="evidence" value="ECO:0007669"/>
    <property type="project" value="TreeGrafter"/>
</dbReference>
<dbReference type="Pfam" id="PF13715">
    <property type="entry name" value="CarbopepD_reg_2"/>
    <property type="match status" value="1"/>
</dbReference>
<dbReference type="Gene3D" id="3.55.50.30">
    <property type="match status" value="1"/>
</dbReference>
<dbReference type="Proteomes" id="UP000199666">
    <property type="component" value="Unassembled WGS sequence"/>
</dbReference>
<evidence type="ECO:0000256" key="3">
    <source>
        <dbReference type="ARBA" id="ARBA00022452"/>
    </source>
</evidence>
<comment type="similarity">
    <text evidence="8">Belongs to the TonB-dependent receptor family.</text>
</comment>
<dbReference type="PANTHER" id="PTHR30069:SF29">
    <property type="entry name" value="HEMOGLOBIN AND HEMOGLOBIN-HAPTOGLOBIN-BINDING PROTEIN 1-RELATED"/>
    <property type="match status" value="1"/>
</dbReference>
<dbReference type="InterPro" id="IPR036942">
    <property type="entry name" value="Beta-barrel_TonB_sf"/>
</dbReference>
<dbReference type="SUPFAM" id="SSF56935">
    <property type="entry name" value="Porins"/>
    <property type="match status" value="1"/>
</dbReference>
<dbReference type="InterPro" id="IPR023996">
    <property type="entry name" value="TonB-dep_OMP_SusC/RagA"/>
</dbReference>
<dbReference type="InterPro" id="IPR011662">
    <property type="entry name" value="Secretin/TonB_short_N"/>
</dbReference>